<feature type="region of interest" description="Disordered" evidence="6">
    <location>
        <begin position="909"/>
        <end position="981"/>
    </location>
</feature>
<evidence type="ECO:0000256" key="5">
    <source>
        <dbReference type="SAM" id="Coils"/>
    </source>
</evidence>
<sequence>MASPITPGSGRALSIMPGSRVVKSPLSDETIWKRLKEAGFDEESVKKRDKATLIAYIAKLEAELFEHQHHMGLLILERKELASKYEQIKASAEASEIMQKRDQAAHASALAEAKKREDGLKKSLGVEKECIASIEKALHEMHAESAETKVAAESRLAEARIMIEDAQKKFAEAEVKFHAAKSLQTEASLFQRTAERKLQEVEAREEDLSRRTILFKNDCDTKEKEITLERQSLRERQKIIQQEHERLLDGQASLNQREEYIFSRSQELNQLEKGLEASRVDIERERKALKDEKSKLELTLASLSKREEVCIFHLTMEAITDREVLLSKKEQQLLVSQEKLANKESDEIRKAIASHETVLRTKKSEFEAELEIKRKMAEDEIEMKRRAWELKEMDINQREDLIREREHDFDVRSRILAEKEKDVTEKSNLIEQREKSVTGFEKELELNKVLLEKEKEEIEKMKLELKKSLSSLEDKRNQVDCAKEKLLAMRSETHELSNLESKLKEELDLVRAQKLELMANADRLQVEKAKFETEWELIDEKREELKKEAMRVHEEREAVLKFLKDERDSLRRERDVMRERHNKDVESLNREREDFMNKMVSEHSDWFNRIQQERAELLLGIETQKRELENFIEKRREELESSLKEREDAFEREKRNQFQHINALKERAEKELEQATLEMKRLDAERKEIKLDRERREREWAELNKSIEELKVQRHKLKQQRELLHADRKEIHAEIEELKMLGDLKAAVDNMMVAQMQCSIVELSRQKAYERKTLKEQTVMQNSGSCSVKNRVVADNGNGFNSPMSKPDSASPSSARFSWIKRCRELIFKNASDMAQMKPEERSLISDREDVCLTSAGKLVLSHECDGQKYKQYGRKPLGFDGEPKVTVEVPSEDEVIKGIHHLESGLEKSNAEKSLVSEEGIQAGRKRRVDSSPSHGTKKRRQTKDASVIEEEDRAHSVNSTEPNSLPDQPVSLSYDQSQGGADNALVVDKITEILEETFEKKVVVDSSNLGNTDHLQDIVAESMQGIPQSGGMCSLASASGENGGSGDPVIVQEAHLGKVSQVTKPYRPMKDVSEGGTKLEDNVGPKLDENEKIGMRTRSKQKL</sequence>
<feature type="coiled-coil region" evidence="5">
    <location>
        <begin position="268"/>
        <end position="387"/>
    </location>
</feature>
<gene>
    <name evidence="8" type="primary">LOC107898996</name>
</gene>
<evidence type="ECO:0000313" key="7">
    <source>
        <dbReference type="Proteomes" id="UP000818029"/>
    </source>
</evidence>
<dbReference type="OrthoDB" id="673795at2759"/>
<dbReference type="GO" id="GO:0006997">
    <property type="term" value="P:nucleus organization"/>
    <property type="evidence" value="ECO:0007669"/>
    <property type="project" value="InterPro"/>
</dbReference>
<evidence type="ECO:0000256" key="6">
    <source>
        <dbReference type="SAM" id="MobiDB-lite"/>
    </source>
</evidence>
<reference evidence="8" key="2">
    <citation type="submission" date="2025-08" db="UniProtKB">
        <authorList>
            <consortium name="RefSeq"/>
        </authorList>
    </citation>
    <scope>IDENTIFICATION</scope>
</reference>
<dbReference type="PANTHER" id="PTHR31908">
    <property type="entry name" value="PROTEIN CROWDED NUCLEI 4"/>
    <property type="match status" value="1"/>
</dbReference>
<evidence type="ECO:0000256" key="1">
    <source>
        <dbReference type="ARBA" id="ARBA00023054"/>
    </source>
</evidence>
<dbReference type="STRING" id="3635.A0A1U8IVY6"/>
<keyword evidence="7" id="KW-1185">Reference proteome</keyword>
<dbReference type="PANTHER" id="PTHR31908:SF2">
    <property type="entry name" value="PROTEIN CROWDED NUCLEI 4"/>
    <property type="match status" value="1"/>
</dbReference>
<comment type="subcellular location">
    <subcellularLocation>
        <location evidence="3">Nucleus lamina</location>
    </subcellularLocation>
</comment>
<keyword evidence="1 5" id="KW-0175">Coiled coil</keyword>
<feature type="coiled-coil region" evidence="5">
    <location>
        <begin position="149"/>
        <end position="211"/>
    </location>
</feature>
<dbReference type="GeneID" id="107898996"/>
<dbReference type="AlphaFoldDB" id="A0A1U8IVY6"/>
<name>A0A1U8IVY6_GOSHI</name>
<protein>
    <submittedName>
        <fullName evidence="8">Protein CROWDED NUCLEI 4 isoform X1</fullName>
    </submittedName>
</protein>
<feature type="region of interest" description="Disordered" evidence="6">
    <location>
        <begin position="1063"/>
        <end position="1105"/>
    </location>
</feature>
<dbReference type="RefSeq" id="XP_016680074.1">
    <property type="nucleotide sequence ID" value="XM_016824585.2"/>
</dbReference>
<accession>A0A1U8IVY6</accession>
<dbReference type="PaxDb" id="3635-A0A1U8IVY6"/>
<dbReference type="InterPro" id="IPR040418">
    <property type="entry name" value="CRWN"/>
</dbReference>
<evidence type="ECO:0000313" key="8">
    <source>
        <dbReference type="RefSeq" id="XP_016680074.1"/>
    </source>
</evidence>
<feature type="compositionally biased region" description="Basic and acidic residues" evidence="6">
    <location>
        <begin position="1070"/>
        <end position="1096"/>
    </location>
</feature>
<dbReference type="KEGG" id="ghi:107898996"/>
<feature type="compositionally biased region" description="Polar residues" evidence="6">
    <location>
        <begin position="958"/>
        <end position="981"/>
    </location>
</feature>
<evidence type="ECO:0000256" key="4">
    <source>
        <dbReference type="ARBA" id="ARBA00024208"/>
    </source>
</evidence>
<evidence type="ECO:0000256" key="2">
    <source>
        <dbReference type="ARBA" id="ARBA00023242"/>
    </source>
</evidence>
<evidence type="ECO:0000256" key="3">
    <source>
        <dbReference type="ARBA" id="ARBA00024186"/>
    </source>
</evidence>
<reference evidence="7" key="1">
    <citation type="journal article" date="2020" name="Nat. Genet.">
        <title>Genomic diversifications of five Gossypium allopolyploid species and their impact on cotton improvement.</title>
        <authorList>
            <person name="Chen Z.J."/>
            <person name="Sreedasyam A."/>
            <person name="Ando A."/>
            <person name="Song Q."/>
            <person name="De Santiago L.M."/>
            <person name="Hulse-Kemp A.M."/>
            <person name="Ding M."/>
            <person name="Ye W."/>
            <person name="Kirkbride R.C."/>
            <person name="Jenkins J."/>
            <person name="Plott C."/>
            <person name="Lovell J."/>
            <person name="Lin Y.M."/>
            <person name="Vaughn R."/>
            <person name="Liu B."/>
            <person name="Simpson S."/>
            <person name="Scheffler B.E."/>
            <person name="Wen L."/>
            <person name="Saski C.A."/>
            <person name="Grover C.E."/>
            <person name="Hu G."/>
            <person name="Conover J.L."/>
            <person name="Carlson J.W."/>
            <person name="Shu S."/>
            <person name="Boston L.B."/>
            <person name="Williams M."/>
            <person name="Peterson D.G."/>
            <person name="McGee K."/>
            <person name="Jones D.C."/>
            <person name="Wendel J.F."/>
            <person name="Stelly D.M."/>
            <person name="Grimwood J."/>
            <person name="Schmutz J."/>
        </authorList>
    </citation>
    <scope>NUCLEOTIDE SEQUENCE [LARGE SCALE GENOMIC DNA]</scope>
    <source>
        <strain evidence="7">cv. TM-1</strain>
    </source>
</reference>
<proteinExistence type="inferred from homology"/>
<keyword evidence="2" id="KW-0539">Nucleus</keyword>
<dbReference type="SMR" id="A0A1U8IVY6"/>
<comment type="similarity">
    <text evidence="4">Belongs to the CRWN family.</text>
</comment>
<feature type="coiled-coil region" evidence="5">
    <location>
        <begin position="441"/>
        <end position="727"/>
    </location>
</feature>
<dbReference type="GO" id="GO:0005652">
    <property type="term" value="C:nuclear lamina"/>
    <property type="evidence" value="ECO:0007669"/>
    <property type="project" value="UniProtKB-SubCell"/>
</dbReference>
<organism evidence="7 8">
    <name type="scientific">Gossypium hirsutum</name>
    <name type="common">Upland cotton</name>
    <name type="synonym">Gossypium mexicanum</name>
    <dbReference type="NCBI Taxonomy" id="3635"/>
    <lineage>
        <taxon>Eukaryota</taxon>
        <taxon>Viridiplantae</taxon>
        <taxon>Streptophyta</taxon>
        <taxon>Embryophyta</taxon>
        <taxon>Tracheophyta</taxon>
        <taxon>Spermatophyta</taxon>
        <taxon>Magnoliopsida</taxon>
        <taxon>eudicotyledons</taxon>
        <taxon>Gunneridae</taxon>
        <taxon>Pentapetalae</taxon>
        <taxon>rosids</taxon>
        <taxon>malvids</taxon>
        <taxon>Malvales</taxon>
        <taxon>Malvaceae</taxon>
        <taxon>Malvoideae</taxon>
        <taxon>Gossypium</taxon>
    </lineage>
</organism>
<dbReference type="Proteomes" id="UP000818029">
    <property type="component" value="Chromosome A11"/>
</dbReference>